<dbReference type="AlphaFoldDB" id="A0A411YI44"/>
<dbReference type="Gene3D" id="3.40.50.620">
    <property type="entry name" value="HUPs"/>
    <property type="match status" value="1"/>
</dbReference>
<dbReference type="InterPro" id="IPR014729">
    <property type="entry name" value="Rossmann-like_a/b/a_fold"/>
</dbReference>
<dbReference type="OrthoDB" id="5244367at2"/>
<dbReference type="InterPro" id="IPR051688">
    <property type="entry name" value="USP_A"/>
</dbReference>
<dbReference type="EMBL" id="CP036402">
    <property type="protein sequence ID" value="QBI20954.1"/>
    <property type="molecule type" value="Genomic_DNA"/>
</dbReference>
<dbReference type="PANTHER" id="PTHR43010:SF1">
    <property type="entry name" value="USPA DOMAIN-CONTAINING PROTEIN"/>
    <property type="match status" value="1"/>
</dbReference>
<dbReference type="InterPro" id="IPR006015">
    <property type="entry name" value="Universal_stress_UspA"/>
</dbReference>
<dbReference type="SUPFAM" id="SSF52402">
    <property type="entry name" value="Adenine nucleotide alpha hydrolases-like"/>
    <property type="match status" value="1"/>
</dbReference>
<protein>
    <submittedName>
        <fullName evidence="4">Universal stress protein</fullName>
    </submittedName>
</protein>
<evidence type="ECO:0000256" key="1">
    <source>
        <dbReference type="ARBA" id="ARBA00008791"/>
    </source>
</evidence>
<comment type="similarity">
    <text evidence="1">Belongs to the universal stress protein A family.</text>
</comment>
<name>A0A411YI44_9ACTN</name>
<feature type="compositionally biased region" description="Basic and acidic residues" evidence="2">
    <location>
        <begin position="52"/>
        <end position="65"/>
    </location>
</feature>
<accession>A0A411YI44</accession>
<organism evidence="4 5">
    <name type="scientific">Egibacter rhizosphaerae</name>
    <dbReference type="NCBI Taxonomy" id="1670831"/>
    <lineage>
        <taxon>Bacteria</taxon>
        <taxon>Bacillati</taxon>
        <taxon>Actinomycetota</taxon>
        <taxon>Nitriliruptoria</taxon>
        <taxon>Egibacterales</taxon>
        <taxon>Egibacteraceae</taxon>
        <taxon>Egibacter</taxon>
    </lineage>
</organism>
<reference evidence="4 5" key="1">
    <citation type="submission" date="2019-01" db="EMBL/GenBank/DDBJ databases">
        <title>Egibacter rhizosphaerae EGI 80759T.</title>
        <authorList>
            <person name="Chen D.-D."/>
            <person name="Tian Y."/>
            <person name="Jiao J.-Y."/>
            <person name="Zhang X.-T."/>
            <person name="Zhang Y.-G."/>
            <person name="Zhang Y."/>
            <person name="Xiao M."/>
            <person name="Shu W.-S."/>
            <person name="Li W.-J."/>
        </authorList>
    </citation>
    <scope>NUCLEOTIDE SEQUENCE [LARGE SCALE GENOMIC DNA]</scope>
    <source>
        <strain evidence="4 5">EGI 80759</strain>
    </source>
</reference>
<evidence type="ECO:0000313" key="4">
    <source>
        <dbReference type="EMBL" id="QBI20954.1"/>
    </source>
</evidence>
<evidence type="ECO:0000259" key="3">
    <source>
        <dbReference type="Pfam" id="PF00582"/>
    </source>
</evidence>
<dbReference type="KEGG" id="erz:ER308_16155"/>
<evidence type="ECO:0000256" key="2">
    <source>
        <dbReference type="SAM" id="MobiDB-lite"/>
    </source>
</evidence>
<feature type="region of interest" description="Disordered" evidence="2">
    <location>
        <begin position="46"/>
        <end position="65"/>
    </location>
</feature>
<dbReference type="InterPro" id="IPR006016">
    <property type="entry name" value="UspA"/>
</dbReference>
<keyword evidence="5" id="KW-1185">Reference proteome</keyword>
<dbReference type="PANTHER" id="PTHR43010">
    <property type="entry name" value="UNIVERSAL STRESS PROTEIN SLR1230"/>
    <property type="match status" value="1"/>
</dbReference>
<proteinExistence type="inferred from homology"/>
<dbReference type="Pfam" id="PF00582">
    <property type="entry name" value="Usp"/>
    <property type="match status" value="1"/>
</dbReference>
<dbReference type="Proteomes" id="UP000291469">
    <property type="component" value="Chromosome"/>
</dbReference>
<sequence>MQRILVGVDASPNAEEAVRYAADEARRHGASLEVVYAFEPPEKAAAFPAMPDKGRDRVDTERAKEQADKDLGEWLEKIDVNLDDLDVRWTVVPDKRPSRAMIERSENCDLLVVGSRGHGGFKGLRLGSVSEQVVRHARCPVLVTRKD</sequence>
<feature type="domain" description="UspA" evidence="3">
    <location>
        <begin position="1"/>
        <end position="145"/>
    </location>
</feature>
<dbReference type="PRINTS" id="PR01438">
    <property type="entry name" value="UNVRSLSTRESS"/>
</dbReference>
<dbReference type="RefSeq" id="WP_131155947.1">
    <property type="nucleotide sequence ID" value="NZ_CP036402.1"/>
</dbReference>
<gene>
    <name evidence="4" type="ORF">ER308_16155</name>
</gene>
<evidence type="ECO:0000313" key="5">
    <source>
        <dbReference type="Proteomes" id="UP000291469"/>
    </source>
</evidence>